<dbReference type="InterPro" id="IPR006626">
    <property type="entry name" value="PbH1"/>
</dbReference>
<dbReference type="NCBIfam" id="NF041518">
    <property type="entry name" value="choice_anch_Q"/>
    <property type="match status" value="1"/>
</dbReference>
<evidence type="ECO:0000256" key="5">
    <source>
        <dbReference type="SAM" id="MobiDB-lite"/>
    </source>
</evidence>
<protein>
    <submittedName>
        <fullName evidence="8">Sigma-70 family RNA polymerase sigma factor</fullName>
    </submittedName>
</protein>
<keyword evidence="4" id="KW-0804">Transcription</keyword>
<dbReference type="SUPFAM" id="SSF51126">
    <property type="entry name" value="Pectin lyase-like"/>
    <property type="match status" value="1"/>
</dbReference>
<dbReference type="SMART" id="SM00710">
    <property type="entry name" value="PbH1"/>
    <property type="match status" value="5"/>
</dbReference>
<dbReference type="Proteomes" id="UP000281726">
    <property type="component" value="Unassembled WGS sequence"/>
</dbReference>
<feature type="region of interest" description="Disordered" evidence="5">
    <location>
        <begin position="1"/>
        <end position="56"/>
    </location>
</feature>
<dbReference type="AlphaFoldDB" id="A0A3A9ZI15"/>
<dbReference type="InterPro" id="IPR013325">
    <property type="entry name" value="RNA_pol_sigma_r2"/>
</dbReference>
<organism evidence="8 9">
    <name type="scientific">Micromonospora endolithica</name>
    <dbReference type="NCBI Taxonomy" id="230091"/>
    <lineage>
        <taxon>Bacteria</taxon>
        <taxon>Bacillati</taxon>
        <taxon>Actinomycetota</taxon>
        <taxon>Actinomycetes</taxon>
        <taxon>Micromonosporales</taxon>
        <taxon>Micromonosporaceae</taxon>
        <taxon>Micromonospora</taxon>
    </lineage>
</organism>
<dbReference type="PANTHER" id="PTHR43133">
    <property type="entry name" value="RNA POLYMERASE ECF-TYPE SIGMA FACTO"/>
    <property type="match status" value="1"/>
</dbReference>
<dbReference type="InterPro" id="IPR012334">
    <property type="entry name" value="Pectin_lyas_fold"/>
</dbReference>
<evidence type="ECO:0000256" key="3">
    <source>
        <dbReference type="ARBA" id="ARBA00023125"/>
    </source>
</evidence>
<name>A0A3A9ZI15_9ACTN</name>
<dbReference type="Pfam" id="PF13229">
    <property type="entry name" value="Beta_helix"/>
    <property type="match status" value="1"/>
</dbReference>
<dbReference type="Gene3D" id="1.10.1740.10">
    <property type="match status" value="1"/>
</dbReference>
<dbReference type="SUPFAM" id="SSF88946">
    <property type="entry name" value="Sigma2 domain of RNA polymerase sigma factors"/>
    <property type="match status" value="1"/>
</dbReference>
<dbReference type="InterPro" id="IPR014284">
    <property type="entry name" value="RNA_pol_sigma-70_dom"/>
</dbReference>
<feature type="compositionally biased region" description="Basic and acidic residues" evidence="5">
    <location>
        <begin position="139"/>
        <end position="148"/>
    </location>
</feature>
<feature type="domain" description="RNA polymerase sigma-70 region 2" evidence="6">
    <location>
        <begin position="74"/>
        <end position="133"/>
    </location>
</feature>
<dbReference type="InterPro" id="IPR059226">
    <property type="entry name" value="Choice_anch_Q_dom"/>
</dbReference>
<evidence type="ECO:0000256" key="4">
    <source>
        <dbReference type="ARBA" id="ARBA00023163"/>
    </source>
</evidence>
<dbReference type="InterPro" id="IPR039425">
    <property type="entry name" value="RNA_pol_sigma-70-like"/>
</dbReference>
<dbReference type="NCBIfam" id="TIGR02937">
    <property type="entry name" value="sigma70-ECF"/>
    <property type="match status" value="1"/>
</dbReference>
<evidence type="ECO:0000313" key="9">
    <source>
        <dbReference type="Proteomes" id="UP000281726"/>
    </source>
</evidence>
<proteinExistence type="predicted"/>
<evidence type="ECO:0000259" key="7">
    <source>
        <dbReference type="Pfam" id="PF13229"/>
    </source>
</evidence>
<evidence type="ECO:0000256" key="2">
    <source>
        <dbReference type="ARBA" id="ARBA00023082"/>
    </source>
</evidence>
<dbReference type="EMBL" id="RBAK01000004">
    <property type="protein sequence ID" value="RKN47900.1"/>
    <property type="molecule type" value="Genomic_DNA"/>
</dbReference>
<feature type="region of interest" description="Disordered" evidence="5">
    <location>
        <begin position="370"/>
        <end position="419"/>
    </location>
</feature>
<dbReference type="PANTHER" id="PTHR43133:SF8">
    <property type="entry name" value="RNA POLYMERASE SIGMA FACTOR HI_1459-RELATED"/>
    <property type="match status" value="1"/>
</dbReference>
<feature type="domain" description="Right handed beta helix" evidence="7">
    <location>
        <begin position="573"/>
        <end position="740"/>
    </location>
</feature>
<feature type="compositionally biased region" description="Basic and acidic residues" evidence="5">
    <location>
        <begin position="432"/>
        <end position="443"/>
    </location>
</feature>
<accession>A0A3A9ZI15</accession>
<dbReference type="GO" id="GO:0006352">
    <property type="term" value="P:DNA-templated transcription initiation"/>
    <property type="evidence" value="ECO:0007669"/>
    <property type="project" value="InterPro"/>
</dbReference>
<dbReference type="Pfam" id="PF04542">
    <property type="entry name" value="Sigma70_r2"/>
    <property type="match status" value="1"/>
</dbReference>
<dbReference type="InterPro" id="IPR007627">
    <property type="entry name" value="RNA_pol_sigma70_r2"/>
</dbReference>
<evidence type="ECO:0000259" key="6">
    <source>
        <dbReference type="Pfam" id="PF04542"/>
    </source>
</evidence>
<feature type="region of interest" description="Disordered" evidence="5">
    <location>
        <begin position="139"/>
        <end position="163"/>
    </location>
</feature>
<dbReference type="InterPro" id="IPR039448">
    <property type="entry name" value="Beta_helix"/>
</dbReference>
<keyword evidence="9" id="KW-1185">Reference proteome</keyword>
<feature type="region of interest" description="Disordered" evidence="5">
    <location>
        <begin position="795"/>
        <end position="829"/>
    </location>
</feature>
<dbReference type="InterPro" id="IPR011050">
    <property type="entry name" value="Pectin_lyase_fold/virulence"/>
</dbReference>
<keyword evidence="1" id="KW-0805">Transcription regulation</keyword>
<dbReference type="GO" id="GO:0003677">
    <property type="term" value="F:DNA binding"/>
    <property type="evidence" value="ECO:0007669"/>
    <property type="project" value="UniProtKB-KW"/>
</dbReference>
<comment type="caution">
    <text evidence="8">The sequence shown here is derived from an EMBL/GenBank/DDBJ whole genome shotgun (WGS) entry which is preliminary data.</text>
</comment>
<sequence length="829" mass="87727">MRAFAGRPARRHPRSRRDYSQRAGPRHSGGPAVDPERAGHVTTDAYDRRRRLGPDDDGLVAAARGGDRAALDALLRAYLPLVYNVAARSLDRADAEDVAQETMLRAVAGLDRLRDPGRFRSWLVAIALRETRRFGGRRGADQRWRADEGPEDLPTGRPGPDDDAVRRVEMARQRRHLAAGARWLDADDRELLHLWWLTEADALDRAELPAALGISPAHTRVRLQRLRERLRTARLIAEAIDAVRSPDGCDVLRALLRGWDGRPAPVWRKRIARHLDGCAACGGADLLPPERLLAAVPLLVPPVDLAGAVVERLAGAVAASGPSGGAAAGGGSGPAGPAVAKAGAAVLAVVAVVLAVGMILVDPPGRPERAIATAPTRPGSVPAATSAAPVRPTPSPAAPAGPVAGAGTGGPTWSAGQLAPRDGGRYLYVSGRGDDGNDGRSRAEPLRTLRRAAQLTEPGDTVLVDDGEYVAPGRPDVLPIERSGTADRWITWAALPGARPVVRTTSWNGIRIRASYVTVAGFTVTGLRDELSAAQREAARRGDTSDPAISGNCLSVAELRNADPPRRPHHVVVWGNTVTDCPLNGISAQFADHVTIAHNVAARNAWWSPLGGSGISVKNTWNSDNSTGVKMVVRGNVTYDNQNLVPSVGTGKITDGNGIIVESTDNTDFRGAPLFQTPYAGRTLVENNVSYRNGGRGINVFRTAHVDVVNNTLYRNAAHPDIDIDLAVTDSRDVQVVNNVVVPGPASPAAAVSRSTRVRFDHNLLVGRTLGVADAARLGGDPRFVDPAAGDFRLRPGSPAVDSGAEGPATDVRRVARTGRVDRGAFESG</sequence>
<keyword evidence="3" id="KW-0238">DNA-binding</keyword>
<feature type="region of interest" description="Disordered" evidence="5">
    <location>
        <begin position="424"/>
        <end position="443"/>
    </location>
</feature>
<reference evidence="8 9" key="1">
    <citation type="journal article" date="2004" name="Syst. Appl. Microbiol.">
        <title>Cryptoendolithic actinomycetes from antarctic sandstone rock samples: Micromonospora endolithica sp. nov. and two isolates related to Micromonospora coerulea Jensen 1932.</title>
        <authorList>
            <person name="Hirsch P."/>
            <person name="Mevs U."/>
            <person name="Kroppenstedt R.M."/>
            <person name="Schumann P."/>
            <person name="Stackebrandt E."/>
        </authorList>
    </citation>
    <scope>NUCLEOTIDE SEQUENCE [LARGE SCALE GENOMIC DNA]</scope>
    <source>
        <strain evidence="8 9">JCM 12677</strain>
    </source>
</reference>
<evidence type="ECO:0000313" key="8">
    <source>
        <dbReference type="EMBL" id="RKN47900.1"/>
    </source>
</evidence>
<gene>
    <name evidence="8" type="ORF">D7223_14345</name>
</gene>
<keyword evidence="2" id="KW-0731">Sigma factor</keyword>
<dbReference type="Gene3D" id="2.160.20.10">
    <property type="entry name" value="Single-stranded right-handed beta-helix, Pectin lyase-like"/>
    <property type="match status" value="1"/>
</dbReference>
<feature type="compositionally biased region" description="Basic and acidic residues" evidence="5">
    <location>
        <begin position="811"/>
        <end position="829"/>
    </location>
</feature>
<evidence type="ECO:0000256" key="1">
    <source>
        <dbReference type="ARBA" id="ARBA00023015"/>
    </source>
</evidence>
<dbReference type="GO" id="GO:0016987">
    <property type="term" value="F:sigma factor activity"/>
    <property type="evidence" value="ECO:0007669"/>
    <property type="project" value="UniProtKB-KW"/>
</dbReference>